<dbReference type="EMBL" id="CAJHNH020001161">
    <property type="protein sequence ID" value="CAG5121785.1"/>
    <property type="molecule type" value="Genomic_DNA"/>
</dbReference>
<evidence type="ECO:0000313" key="4">
    <source>
        <dbReference type="Proteomes" id="UP000678393"/>
    </source>
</evidence>
<dbReference type="OrthoDB" id="10047985at2759"/>
<dbReference type="GO" id="GO:0003677">
    <property type="term" value="F:DNA binding"/>
    <property type="evidence" value="ECO:0007669"/>
    <property type="project" value="TreeGrafter"/>
</dbReference>
<dbReference type="PANTHER" id="PTHR35155">
    <property type="entry name" value="SPERMATOGENESIS-ASSOCIATED PROTEIN 24"/>
    <property type="match status" value="1"/>
</dbReference>
<dbReference type="AlphaFoldDB" id="A0A8S3Z198"/>
<feature type="coiled-coil region" evidence="1">
    <location>
        <begin position="117"/>
        <end position="225"/>
    </location>
</feature>
<keyword evidence="4" id="KW-1185">Reference proteome</keyword>
<reference evidence="3" key="1">
    <citation type="submission" date="2021-04" db="EMBL/GenBank/DDBJ databases">
        <authorList>
            <consortium name="Molecular Ecology Group"/>
        </authorList>
    </citation>
    <scope>NUCLEOTIDE SEQUENCE</scope>
</reference>
<dbReference type="PANTHER" id="PTHR35155:SF1">
    <property type="entry name" value="SPERMATOGENESIS-ASSOCIATED PROTEIN 24"/>
    <property type="match status" value="1"/>
</dbReference>
<evidence type="ECO:0000256" key="2">
    <source>
        <dbReference type="SAM" id="MobiDB-lite"/>
    </source>
</evidence>
<dbReference type="Proteomes" id="UP000678393">
    <property type="component" value="Unassembled WGS sequence"/>
</dbReference>
<name>A0A8S3Z198_9EUPU</name>
<evidence type="ECO:0000313" key="3">
    <source>
        <dbReference type="EMBL" id="CAG5121785.1"/>
    </source>
</evidence>
<accession>A0A8S3Z198</accession>
<dbReference type="GO" id="GO:0005737">
    <property type="term" value="C:cytoplasm"/>
    <property type="evidence" value="ECO:0007669"/>
    <property type="project" value="TreeGrafter"/>
</dbReference>
<protein>
    <submittedName>
        <fullName evidence="3">Uncharacterized protein</fullName>
    </submittedName>
</protein>
<sequence>MESCSIPRSSGDSDISSASHSRAPSLPSYLIVQRQMQDVLLVQRAAVEQLVRNNIDVLNESKTSFDKVVSSRDERMRMLEKSITQDYVPKVEYDSLRMEVQENCVPKEDLDTVEKNLEQEYKHRSQTEARLQEAQGKLDAALRQVAALTKQTQEDHLIFHTTCDSLREEILELQARNQDLESRLAEKSWLCEEQKSQIAQQQVEIEALQKKQQNQTVKLKQMVLEANVEKQQEVYLNHLFSGKKNNNKNCL</sequence>
<evidence type="ECO:0000256" key="1">
    <source>
        <dbReference type="SAM" id="Coils"/>
    </source>
</evidence>
<dbReference type="InterPro" id="IPR029176">
    <property type="entry name" value="SPATA24"/>
</dbReference>
<gene>
    <name evidence="3" type="ORF">CUNI_LOCUS7343</name>
</gene>
<comment type="caution">
    <text evidence="3">The sequence shown here is derived from an EMBL/GenBank/DDBJ whole genome shotgun (WGS) entry which is preliminary data.</text>
</comment>
<dbReference type="Pfam" id="PF15175">
    <property type="entry name" value="SPATA24"/>
    <property type="match status" value="1"/>
</dbReference>
<dbReference type="GO" id="GO:0005634">
    <property type="term" value="C:nucleus"/>
    <property type="evidence" value="ECO:0007669"/>
    <property type="project" value="TreeGrafter"/>
</dbReference>
<organism evidence="3 4">
    <name type="scientific">Candidula unifasciata</name>
    <dbReference type="NCBI Taxonomy" id="100452"/>
    <lineage>
        <taxon>Eukaryota</taxon>
        <taxon>Metazoa</taxon>
        <taxon>Spiralia</taxon>
        <taxon>Lophotrochozoa</taxon>
        <taxon>Mollusca</taxon>
        <taxon>Gastropoda</taxon>
        <taxon>Heterobranchia</taxon>
        <taxon>Euthyneura</taxon>
        <taxon>Panpulmonata</taxon>
        <taxon>Eupulmonata</taxon>
        <taxon>Stylommatophora</taxon>
        <taxon>Helicina</taxon>
        <taxon>Helicoidea</taxon>
        <taxon>Geomitridae</taxon>
        <taxon>Candidula</taxon>
    </lineage>
</organism>
<keyword evidence="1" id="KW-0175">Coiled coil</keyword>
<feature type="region of interest" description="Disordered" evidence="2">
    <location>
        <begin position="1"/>
        <end position="22"/>
    </location>
</feature>
<proteinExistence type="predicted"/>